<evidence type="ECO:0000313" key="1">
    <source>
        <dbReference type="EMBL" id="KAF3452691.1"/>
    </source>
</evidence>
<sequence>MSAFCFCVCVKEGEISGTSSSSSSSSSSNCRSMEYWLNKVRRVCVAVFSRIKHPKSLSPGGSGGTSDDFGSVGLMKLQDVVETCGYHDVHVMWNLMINKTDADADGHDHDQRSCSILGLEKPI</sequence>
<dbReference type="Proteomes" id="UP000796880">
    <property type="component" value="Unassembled WGS sequence"/>
</dbReference>
<dbReference type="OrthoDB" id="689242at2759"/>
<dbReference type="AlphaFoldDB" id="A0A8K0MNE5"/>
<gene>
    <name evidence="1" type="ORF">FNV43_RR03124</name>
</gene>
<comment type="caution">
    <text evidence="1">The sequence shown here is derived from an EMBL/GenBank/DDBJ whole genome shotgun (WGS) entry which is preliminary data.</text>
</comment>
<dbReference type="PANTHER" id="PTHR33181:SF19">
    <property type="entry name" value="OS04G0658200 PROTEIN"/>
    <property type="match status" value="1"/>
</dbReference>
<dbReference type="EMBL" id="VOIH02000002">
    <property type="protein sequence ID" value="KAF3452691.1"/>
    <property type="molecule type" value="Genomic_DNA"/>
</dbReference>
<accession>A0A8K0MNE5</accession>
<reference evidence="1" key="1">
    <citation type="submission" date="2020-03" db="EMBL/GenBank/DDBJ databases">
        <title>A high-quality chromosome-level genome assembly of a woody plant with both climbing and erect habits, Rhamnella rubrinervis.</title>
        <authorList>
            <person name="Lu Z."/>
            <person name="Yang Y."/>
            <person name="Zhu X."/>
            <person name="Sun Y."/>
        </authorList>
    </citation>
    <scope>NUCLEOTIDE SEQUENCE</scope>
    <source>
        <strain evidence="1">BYM</strain>
        <tissue evidence="1">Leaf</tissue>
    </source>
</reference>
<dbReference type="PANTHER" id="PTHR33181">
    <property type="entry name" value="OS01G0778500 PROTEIN"/>
    <property type="match status" value="1"/>
</dbReference>
<protein>
    <submittedName>
        <fullName evidence="1">Uncharacterized protein</fullName>
    </submittedName>
</protein>
<organism evidence="1 2">
    <name type="scientific">Rhamnella rubrinervis</name>
    <dbReference type="NCBI Taxonomy" id="2594499"/>
    <lineage>
        <taxon>Eukaryota</taxon>
        <taxon>Viridiplantae</taxon>
        <taxon>Streptophyta</taxon>
        <taxon>Embryophyta</taxon>
        <taxon>Tracheophyta</taxon>
        <taxon>Spermatophyta</taxon>
        <taxon>Magnoliopsida</taxon>
        <taxon>eudicotyledons</taxon>
        <taxon>Gunneridae</taxon>
        <taxon>Pentapetalae</taxon>
        <taxon>rosids</taxon>
        <taxon>fabids</taxon>
        <taxon>Rosales</taxon>
        <taxon>Rhamnaceae</taxon>
        <taxon>rhamnoid group</taxon>
        <taxon>Rhamneae</taxon>
        <taxon>Rhamnella</taxon>
    </lineage>
</organism>
<keyword evidence="2" id="KW-1185">Reference proteome</keyword>
<evidence type="ECO:0000313" key="2">
    <source>
        <dbReference type="Proteomes" id="UP000796880"/>
    </source>
</evidence>
<proteinExistence type="predicted"/>
<name>A0A8K0MNE5_9ROSA</name>